<sequence length="62" mass="7821">MTYEDERHMMHMKAYLVDRLGWRRRDEIEGWDLDTTFEQFRIQYHGQNKMTKTEANKAIWRR</sequence>
<dbReference type="RefSeq" id="WP_098102084.1">
    <property type="nucleotide sequence ID" value="NZ_NUDL01000020.1"/>
</dbReference>
<organism evidence="1 2">
    <name type="scientific">Bacillus wiedmannii</name>
    <dbReference type="NCBI Taxonomy" id="1890302"/>
    <lineage>
        <taxon>Bacteria</taxon>
        <taxon>Bacillati</taxon>
        <taxon>Bacillota</taxon>
        <taxon>Bacilli</taxon>
        <taxon>Bacillales</taxon>
        <taxon>Bacillaceae</taxon>
        <taxon>Bacillus</taxon>
        <taxon>Bacillus cereus group</taxon>
    </lineage>
</organism>
<proteinExistence type="predicted"/>
<evidence type="ECO:0000313" key="2">
    <source>
        <dbReference type="Proteomes" id="UP000220621"/>
    </source>
</evidence>
<evidence type="ECO:0000313" key="1">
    <source>
        <dbReference type="EMBL" id="PEM57629.1"/>
    </source>
</evidence>
<dbReference type="Proteomes" id="UP000220621">
    <property type="component" value="Unassembled WGS sequence"/>
</dbReference>
<name>A0A2A8BSR6_9BACI</name>
<reference evidence="1 2" key="1">
    <citation type="submission" date="2017-09" db="EMBL/GenBank/DDBJ databases">
        <title>Large-scale bioinformatics analysis of Bacillus genomes uncovers conserved roles of natural products in bacterial physiology.</title>
        <authorList>
            <consortium name="Agbiome Team Llc"/>
            <person name="Bleich R.M."/>
            <person name="Grubbs K.J."/>
            <person name="Santa Maria K.C."/>
            <person name="Allen S.E."/>
            <person name="Farag S."/>
            <person name="Shank E.A."/>
            <person name="Bowers A."/>
        </authorList>
    </citation>
    <scope>NUCLEOTIDE SEQUENCE [LARGE SCALE GENOMIC DNA]</scope>
    <source>
        <strain evidence="1 2">AFS010764</strain>
    </source>
</reference>
<accession>A0A2A8BSR6</accession>
<comment type="caution">
    <text evidence="1">The sequence shown here is derived from an EMBL/GenBank/DDBJ whole genome shotgun (WGS) entry which is preliminary data.</text>
</comment>
<protein>
    <submittedName>
        <fullName evidence="1">Uncharacterized protein</fullName>
    </submittedName>
</protein>
<dbReference type="EMBL" id="NUDL01000020">
    <property type="protein sequence ID" value="PEM57629.1"/>
    <property type="molecule type" value="Genomic_DNA"/>
</dbReference>
<gene>
    <name evidence="1" type="ORF">CN611_07400</name>
</gene>
<dbReference type="AlphaFoldDB" id="A0A2A8BSR6"/>